<proteinExistence type="predicted"/>
<dbReference type="OrthoDB" id="68575at2759"/>
<dbReference type="Pfam" id="PF13450">
    <property type="entry name" value="NAD_binding_8"/>
    <property type="match status" value="1"/>
</dbReference>
<dbReference type="Gene3D" id="3.50.50.60">
    <property type="entry name" value="FAD/NAD(P)-binding domain"/>
    <property type="match status" value="1"/>
</dbReference>
<dbReference type="Proteomes" id="UP000184383">
    <property type="component" value="Unassembled WGS sequence"/>
</dbReference>
<dbReference type="AlphaFoldDB" id="A0A1L9RCN7"/>
<name>A0A1L9RCN7_ASPWE</name>
<dbReference type="GeneID" id="63755309"/>
<keyword evidence="2" id="KW-1185">Reference proteome</keyword>
<evidence type="ECO:0008006" key="3">
    <source>
        <dbReference type="Google" id="ProtNLM"/>
    </source>
</evidence>
<dbReference type="PANTHER" id="PTHR42923">
    <property type="entry name" value="PROTOPORPHYRINOGEN OXIDASE"/>
    <property type="match status" value="1"/>
</dbReference>
<dbReference type="GO" id="GO:0016491">
    <property type="term" value="F:oxidoreductase activity"/>
    <property type="evidence" value="ECO:0007669"/>
    <property type="project" value="TreeGrafter"/>
</dbReference>
<dbReference type="InterPro" id="IPR036188">
    <property type="entry name" value="FAD/NAD-bd_sf"/>
</dbReference>
<evidence type="ECO:0000313" key="1">
    <source>
        <dbReference type="EMBL" id="OJJ32699.1"/>
    </source>
</evidence>
<reference evidence="2" key="1">
    <citation type="journal article" date="2017" name="Genome Biol.">
        <title>Comparative genomics reveals high biological diversity and specific adaptations in the industrially and medically important fungal genus Aspergillus.</title>
        <authorList>
            <person name="de Vries R.P."/>
            <person name="Riley R."/>
            <person name="Wiebenga A."/>
            <person name="Aguilar-Osorio G."/>
            <person name="Amillis S."/>
            <person name="Uchima C.A."/>
            <person name="Anderluh G."/>
            <person name="Asadollahi M."/>
            <person name="Askin M."/>
            <person name="Barry K."/>
            <person name="Battaglia E."/>
            <person name="Bayram O."/>
            <person name="Benocci T."/>
            <person name="Braus-Stromeyer S.A."/>
            <person name="Caldana C."/>
            <person name="Canovas D."/>
            <person name="Cerqueira G.C."/>
            <person name="Chen F."/>
            <person name="Chen W."/>
            <person name="Choi C."/>
            <person name="Clum A."/>
            <person name="Dos Santos R.A."/>
            <person name="Damasio A.R."/>
            <person name="Diallinas G."/>
            <person name="Emri T."/>
            <person name="Fekete E."/>
            <person name="Flipphi M."/>
            <person name="Freyberg S."/>
            <person name="Gallo A."/>
            <person name="Gournas C."/>
            <person name="Habgood R."/>
            <person name="Hainaut M."/>
            <person name="Harispe M.L."/>
            <person name="Henrissat B."/>
            <person name="Hilden K.S."/>
            <person name="Hope R."/>
            <person name="Hossain A."/>
            <person name="Karabika E."/>
            <person name="Karaffa L."/>
            <person name="Karanyi Z."/>
            <person name="Krasevec N."/>
            <person name="Kuo A."/>
            <person name="Kusch H."/>
            <person name="LaButti K."/>
            <person name="Lagendijk E.L."/>
            <person name="Lapidus A."/>
            <person name="Levasseur A."/>
            <person name="Lindquist E."/>
            <person name="Lipzen A."/>
            <person name="Logrieco A.F."/>
            <person name="MacCabe A."/>
            <person name="Maekelae M.R."/>
            <person name="Malavazi I."/>
            <person name="Melin P."/>
            <person name="Meyer V."/>
            <person name="Mielnichuk N."/>
            <person name="Miskei M."/>
            <person name="Molnar A.P."/>
            <person name="Mule G."/>
            <person name="Ngan C.Y."/>
            <person name="Orejas M."/>
            <person name="Orosz E."/>
            <person name="Ouedraogo J.P."/>
            <person name="Overkamp K.M."/>
            <person name="Park H.-S."/>
            <person name="Perrone G."/>
            <person name="Piumi F."/>
            <person name="Punt P.J."/>
            <person name="Ram A.F."/>
            <person name="Ramon A."/>
            <person name="Rauscher S."/>
            <person name="Record E."/>
            <person name="Riano-Pachon D.M."/>
            <person name="Robert V."/>
            <person name="Roehrig J."/>
            <person name="Ruller R."/>
            <person name="Salamov A."/>
            <person name="Salih N.S."/>
            <person name="Samson R.A."/>
            <person name="Sandor E."/>
            <person name="Sanguinetti M."/>
            <person name="Schuetze T."/>
            <person name="Sepcic K."/>
            <person name="Shelest E."/>
            <person name="Sherlock G."/>
            <person name="Sophianopoulou V."/>
            <person name="Squina F.M."/>
            <person name="Sun H."/>
            <person name="Susca A."/>
            <person name="Todd R.B."/>
            <person name="Tsang A."/>
            <person name="Unkles S.E."/>
            <person name="van de Wiele N."/>
            <person name="van Rossen-Uffink D."/>
            <person name="Oliveira J.V."/>
            <person name="Vesth T.C."/>
            <person name="Visser J."/>
            <person name="Yu J.-H."/>
            <person name="Zhou M."/>
            <person name="Andersen M.R."/>
            <person name="Archer D.B."/>
            <person name="Baker S.E."/>
            <person name="Benoit I."/>
            <person name="Brakhage A.A."/>
            <person name="Braus G.H."/>
            <person name="Fischer R."/>
            <person name="Frisvad J.C."/>
            <person name="Goldman G.H."/>
            <person name="Houbraken J."/>
            <person name="Oakley B."/>
            <person name="Pocsi I."/>
            <person name="Scazzocchio C."/>
            <person name="Seiboth B."/>
            <person name="vanKuyk P.A."/>
            <person name="Wortman J."/>
            <person name="Dyer P.S."/>
            <person name="Grigoriev I.V."/>
        </authorList>
    </citation>
    <scope>NUCLEOTIDE SEQUENCE [LARGE SCALE GENOMIC DNA]</scope>
    <source>
        <strain evidence="2">DTO 134E9</strain>
    </source>
</reference>
<sequence>MGRFWCLADTITRDVCIIGGGSTGTYAAIQLKDQKQSVVVVEKKDLLGGHTETLYLPNGQVDYGVQGFFNNKITTDYFAKLGIDHEPLLPGSLKTDNVNFLTGKKVRPPSGLLDTITAALQYRSAIQQFSYLEYGVYNLPDPVPEDLLRPFGEFVFKHNLQGALNLIFLFAHGVGNLLEVPTLTVIANFGIPHINALLQGYIRPKHGAYELFQKATDKLRQDILFQSTVVNATRTTNGVELIVQHADGSRKLIKANKLLLTIPPILSNLDGFDLSDAERSVFQKWEWKSYYAAVLNNTGIPDARNVANLNPNNQPGSLPTTPFIWHLDYPGVSGYLTHKMVGDANFTVQQAKDLIFSDVHRMGTAGTYETRRPNILAFADHTPTTMAVSPEEVRNGFYKSLYALQGQQSTFYTGLAWCSDYATFLWNYTDSVIERMLA</sequence>
<gene>
    <name evidence="1" type="ORF">ASPWEDRAFT_743519</name>
</gene>
<organism evidence="1 2">
    <name type="scientific">Aspergillus wentii DTO 134E9</name>
    <dbReference type="NCBI Taxonomy" id="1073089"/>
    <lineage>
        <taxon>Eukaryota</taxon>
        <taxon>Fungi</taxon>
        <taxon>Dikarya</taxon>
        <taxon>Ascomycota</taxon>
        <taxon>Pezizomycotina</taxon>
        <taxon>Eurotiomycetes</taxon>
        <taxon>Eurotiomycetidae</taxon>
        <taxon>Eurotiales</taxon>
        <taxon>Aspergillaceae</taxon>
        <taxon>Aspergillus</taxon>
        <taxon>Aspergillus subgen. Cremei</taxon>
    </lineage>
</organism>
<dbReference type="SUPFAM" id="SSF51905">
    <property type="entry name" value="FAD/NAD(P)-binding domain"/>
    <property type="match status" value="1"/>
</dbReference>
<dbReference type="EMBL" id="KV878214">
    <property type="protein sequence ID" value="OJJ32699.1"/>
    <property type="molecule type" value="Genomic_DNA"/>
</dbReference>
<protein>
    <recommendedName>
        <fullName evidence="3">Amine oxidase domain-containing protein</fullName>
    </recommendedName>
</protein>
<dbReference type="InterPro" id="IPR050464">
    <property type="entry name" value="Zeta_carotene_desat/Oxidored"/>
</dbReference>
<dbReference type="Gene3D" id="1.10.405.20">
    <property type="match status" value="1"/>
</dbReference>
<dbReference type="Gene3D" id="3.30.70.1990">
    <property type="match status" value="1"/>
</dbReference>
<dbReference type="VEuPathDB" id="FungiDB:ASPWEDRAFT_743519"/>
<accession>A0A1L9RCN7</accession>
<dbReference type="RefSeq" id="XP_040686376.1">
    <property type="nucleotide sequence ID" value="XM_040839461.1"/>
</dbReference>
<dbReference type="STRING" id="1073089.A0A1L9RCN7"/>
<dbReference type="PANTHER" id="PTHR42923:SF26">
    <property type="entry name" value="FMN REDUCTASE LOT6, PUTATIVE (AFU_ORTHOLOGUE AFUA_7G06600)-RELATED"/>
    <property type="match status" value="1"/>
</dbReference>
<evidence type="ECO:0000313" key="2">
    <source>
        <dbReference type="Proteomes" id="UP000184383"/>
    </source>
</evidence>